<dbReference type="AlphaFoldDB" id="A0A543JJR2"/>
<name>A0A543JJR2_9PSEU</name>
<evidence type="ECO:0000313" key="2">
    <source>
        <dbReference type="Proteomes" id="UP000316628"/>
    </source>
</evidence>
<comment type="caution">
    <text evidence="1">The sequence shown here is derived from an EMBL/GenBank/DDBJ whole genome shotgun (WGS) entry which is preliminary data.</text>
</comment>
<dbReference type="PRINTS" id="PR00364">
    <property type="entry name" value="DISEASERSIST"/>
</dbReference>
<dbReference type="GO" id="GO:0043531">
    <property type="term" value="F:ADP binding"/>
    <property type="evidence" value="ECO:0007669"/>
    <property type="project" value="InterPro"/>
</dbReference>
<accession>A0A543JJR2</accession>
<dbReference type="InterPro" id="IPR019734">
    <property type="entry name" value="TPR_rpt"/>
</dbReference>
<dbReference type="SUPFAM" id="SSF48452">
    <property type="entry name" value="TPR-like"/>
    <property type="match status" value="1"/>
</dbReference>
<dbReference type="OrthoDB" id="581105at2"/>
<protein>
    <submittedName>
        <fullName evidence="1">NB-ARC domain-containing protein</fullName>
    </submittedName>
</protein>
<dbReference type="PANTHER" id="PTHR47691:SF3">
    <property type="entry name" value="HTH-TYPE TRANSCRIPTIONAL REGULATOR RV0890C-RELATED"/>
    <property type="match status" value="1"/>
</dbReference>
<proteinExistence type="predicted"/>
<dbReference type="InterPro" id="IPR011990">
    <property type="entry name" value="TPR-like_helical_dom_sf"/>
</dbReference>
<sequence length="702" mass="75111">MGDEVRNAVSAPVSVAVQAGRIEGPVHIHAPAPAVVVPRQLPAGPRRLTGREAELAWLDDRARSVPVVVSGPGGVGKSALVLAWAHANIPDFPDGQLWVDLRGHGPDRPLTPDEVLGAFLRDLGVPDADVPPTRYEREGRYRSLLHGRRVLVVLDNAASEDQVRPLLPGAGTVLVTSRAVLPGLAVHEGVEVLDLDLLDHAQGLALLRDALGDRVDREPAARELVALCGGLPLALRIVAQLARSRPTAPLAELVAELRRAGDRLDVLEVGGDVRSSIRPVLSWSVDRLPEEAARAFRLFGVHPTGVVDAPAFAALCAVPVARAVRLLRALVGAHLLTEPVRGRFAAHDLLRLFAVELADGEAERSAAGVRLFDHVLHTAARADALVTPNRFRLPLAGDPAGAEEFADYDSALAWLHRHWRDAVGLCGRDEPELDARRWQLAYTMRGYFFLTKQWDGWLACHRSALAACLRLGDRHAEARIRNDLGRALLETGRPDLAAVQYETAQRLFEELGDRHGWSNAVANRAVLARRSGDLAEALRLNKSALDYYLEVGARRNAAIAWRSRAKTHEAAGALDEASADLGRAVTTFAELGLHLDLAEAYNLGGVLAARRGDAAAAEAQHLAALDASRACGSTFEEAEALRRLGDLAHARGAVDVAVARWSAAVGHYRALGSPEVAGLTTRLESVGGVAEGRPEPGGGDAV</sequence>
<dbReference type="SMART" id="SM00028">
    <property type="entry name" value="TPR"/>
    <property type="match status" value="4"/>
</dbReference>
<dbReference type="PANTHER" id="PTHR47691">
    <property type="entry name" value="REGULATOR-RELATED"/>
    <property type="match status" value="1"/>
</dbReference>
<reference evidence="1 2" key="1">
    <citation type="submission" date="2019-06" db="EMBL/GenBank/DDBJ databases">
        <title>Sequencing the genomes of 1000 actinobacteria strains.</title>
        <authorList>
            <person name="Klenk H.-P."/>
        </authorList>
    </citation>
    <scope>NUCLEOTIDE SEQUENCE [LARGE SCALE GENOMIC DNA]</scope>
    <source>
        <strain evidence="1 2">DSM 45456</strain>
    </source>
</reference>
<dbReference type="Gene3D" id="3.40.50.300">
    <property type="entry name" value="P-loop containing nucleotide triphosphate hydrolases"/>
    <property type="match status" value="1"/>
</dbReference>
<organism evidence="1 2">
    <name type="scientific">Saccharothrix saharensis</name>
    <dbReference type="NCBI Taxonomy" id="571190"/>
    <lineage>
        <taxon>Bacteria</taxon>
        <taxon>Bacillati</taxon>
        <taxon>Actinomycetota</taxon>
        <taxon>Actinomycetes</taxon>
        <taxon>Pseudonocardiales</taxon>
        <taxon>Pseudonocardiaceae</taxon>
        <taxon>Saccharothrix</taxon>
    </lineage>
</organism>
<dbReference type="Proteomes" id="UP000316628">
    <property type="component" value="Unassembled WGS sequence"/>
</dbReference>
<evidence type="ECO:0000313" key="1">
    <source>
        <dbReference type="EMBL" id="TQM83099.1"/>
    </source>
</evidence>
<keyword evidence="2" id="KW-1185">Reference proteome</keyword>
<gene>
    <name evidence="1" type="ORF">FHX81_5514</name>
</gene>
<dbReference type="Gene3D" id="1.25.40.10">
    <property type="entry name" value="Tetratricopeptide repeat domain"/>
    <property type="match status" value="2"/>
</dbReference>
<dbReference type="SUPFAM" id="SSF52540">
    <property type="entry name" value="P-loop containing nucleoside triphosphate hydrolases"/>
    <property type="match status" value="1"/>
</dbReference>
<dbReference type="InterPro" id="IPR027417">
    <property type="entry name" value="P-loop_NTPase"/>
</dbReference>
<dbReference type="EMBL" id="VFPP01000001">
    <property type="protein sequence ID" value="TQM83099.1"/>
    <property type="molecule type" value="Genomic_DNA"/>
</dbReference>